<gene>
    <name evidence="7" type="ORF">ABU614_03920</name>
</gene>
<dbReference type="EMBL" id="CP159925">
    <property type="protein sequence ID" value="XCO75952.1"/>
    <property type="molecule type" value="Genomic_DNA"/>
</dbReference>
<dbReference type="GO" id="GO:0016020">
    <property type="term" value="C:membrane"/>
    <property type="evidence" value="ECO:0007669"/>
    <property type="project" value="UniProtKB-SubCell"/>
</dbReference>
<evidence type="ECO:0000256" key="1">
    <source>
        <dbReference type="ARBA" id="ARBA00004141"/>
    </source>
</evidence>
<evidence type="ECO:0000259" key="6">
    <source>
        <dbReference type="Pfam" id="PF00892"/>
    </source>
</evidence>
<evidence type="ECO:0000256" key="2">
    <source>
        <dbReference type="ARBA" id="ARBA00022692"/>
    </source>
</evidence>
<dbReference type="AlphaFoldDB" id="A0AAU8MUL1"/>
<dbReference type="RefSeq" id="WP_363799274.1">
    <property type="nucleotide sequence ID" value="NZ_CP159925.1"/>
</dbReference>
<dbReference type="Pfam" id="PF00892">
    <property type="entry name" value="EamA"/>
    <property type="match status" value="1"/>
</dbReference>
<sequence>MPAHPPVAARPLLLRVGLMAAASVCLAVLGLLTRYTVGLPPELVIWARFFLPGLALVALAGRDDWRAVVSFADRPAWVRAVCVVISQGCFVYAAIHGDLLQAVLLYNTGPLFIPLIAWAWLGERLRGPALGGLAIGFFGVAAVLDPGARGLDRLAALSLCGGFAMAASQVLFYRSAQQQPPFRNQFKLYLQASLVALPLAAWGATRIDPAALAAQPAWMLVAALLGMSLCSLGSQSLRDLAYRGLGNASTLAPLMYVAVPVGAALDGWLFGRIAGASTWFGAALIVVGAAIALRRTAAPSDMETRASQSDARGLSHF</sequence>
<name>A0AAU8MUL1_9GAMM</name>
<dbReference type="PANTHER" id="PTHR22911">
    <property type="entry name" value="ACYL-MALONYL CONDENSING ENZYME-RELATED"/>
    <property type="match status" value="1"/>
</dbReference>
<feature type="transmembrane region" description="Helical" evidence="5">
    <location>
        <begin position="101"/>
        <end position="121"/>
    </location>
</feature>
<feature type="transmembrane region" description="Helical" evidence="5">
    <location>
        <begin position="269"/>
        <end position="293"/>
    </location>
</feature>
<evidence type="ECO:0000313" key="7">
    <source>
        <dbReference type="EMBL" id="XCO75952.1"/>
    </source>
</evidence>
<keyword evidence="4 5" id="KW-0472">Membrane</keyword>
<feature type="domain" description="EamA" evidence="6">
    <location>
        <begin position="18"/>
        <end position="143"/>
    </location>
</feature>
<keyword evidence="3 5" id="KW-1133">Transmembrane helix</keyword>
<feature type="transmembrane region" description="Helical" evidence="5">
    <location>
        <begin position="210"/>
        <end position="232"/>
    </location>
</feature>
<keyword evidence="2 5" id="KW-0812">Transmembrane</keyword>
<dbReference type="SUPFAM" id="SSF103481">
    <property type="entry name" value="Multidrug resistance efflux transporter EmrE"/>
    <property type="match status" value="2"/>
</dbReference>
<evidence type="ECO:0000256" key="3">
    <source>
        <dbReference type="ARBA" id="ARBA00022989"/>
    </source>
</evidence>
<accession>A0AAU8MUL1</accession>
<protein>
    <submittedName>
        <fullName evidence="7">DMT family transporter</fullName>
    </submittedName>
</protein>
<evidence type="ECO:0000256" key="4">
    <source>
        <dbReference type="ARBA" id="ARBA00023136"/>
    </source>
</evidence>
<evidence type="ECO:0000256" key="5">
    <source>
        <dbReference type="SAM" id="Phobius"/>
    </source>
</evidence>
<dbReference type="PANTHER" id="PTHR22911:SF6">
    <property type="entry name" value="SOLUTE CARRIER FAMILY 35 MEMBER G1"/>
    <property type="match status" value="1"/>
</dbReference>
<organism evidence="7">
    <name type="scientific">Lysobacter firmicutimachus</name>
    <dbReference type="NCBI Taxonomy" id="1792846"/>
    <lineage>
        <taxon>Bacteria</taxon>
        <taxon>Pseudomonadati</taxon>
        <taxon>Pseudomonadota</taxon>
        <taxon>Gammaproteobacteria</taxon>
        <taxon>Lysobacterales</taxon>
        <taxon>Lysobacteraceae</taxon>
        <taxon>Lysobacter</taxon>
    </lineage>
</organism>
<feature type="transmembrane region" description="Helical" evidence="5">
    <location>
        <begin position="154"/>
        <end position="174"/>
    </location>
</feature>
<comment type="subcellular location">
    <subcellularLocation>
        <location evidence="1">Membrane</location>
        <topology evidence="1">Multi-pass membrane protein</topology>
    </subcellularLocation>
</comment>
<reference evidence="7" key="1">
    <citation type="submission" date="2024-06" db="EMBL/GenBank/DDBJ databases">
        <authorList>
            <person name="Li S."/>
        </authorList>
    </citation>
    <scope>NUCLEOTIDE SEQUENCE</scope>
    <source>
        <strain evidence="7">SR10</strain>
    </source>
</reference>
<feature type="transmembrane region" description="Helical" evidence="5">
    <location>
        <begin position="77"/>
        <end position="95"/>
    </location>
</feature>
<dbReference type="InterPro" id="IPR037185">
    <property type="entry name" value="EmrE-like"/>
</dbReference>
<feature type="transmembrane region" description="Helical" evidence="5">
    <location>
        <begin position="45"/>
        <end position="65"/>
    </location>
</feature>
<feature type="transmembrane region" description="Helical" evidence="5">
    <location>
        <begin position="244"/>
        <end position="263"/>
    </location>
</feature>
<proteinExistence type="predicted"/>
<feature type="transmembrane region" description="Helical" evidence="5">
    <location>
        <begin position="12"/>
        <end position="33"/>
    </location>
</feature>
<feature type="transmembrane region" description="Helical" evidence="5">
    <location>
        <begin position="186"/>
        <end position="204"/>
    </location>
</feature>
<feature type="transmembrane region" description="Helical" evidence="5">
    <location>
        <begin position="128"/>
        <end position="148"/>
    </location>
</feature>
<dbReference type="InterPro" id="IPR000620">
    <property type="entry name" value="EamA_dom"/>
</dbReference>